<name>A0A514A1F8_9CAUD</name>
<accession>A0A514A1F8</accession>
<gene>
    <name evidence="1" type="ORF">LAh10_37</name>
</gene>
<evidence type="ECO:0000313" key="1">
    <source>
        <dbReference type="EMBL" id="QDH47094.1"/>
    </source>
</evidence>
<sequence>MFFNLTTLHKVTIMKNVIALLKFAPNTAVRTQPAITLPNCMDYYGQLELKDVDFTNPVSVKVVLPEIIKLLKNADCKEESLVSFEVYLVEVDKEGAFDAEALVEENRIKLVHQQEDEEMSKEEQALAEKTEVVKGAPVNQGTNVYHQPTNEFGKKYKDVKTARLTPRGSVITAGFGALVANLGDQLLNDNWESARCISTGLATVVVGMGAHALHNTTKKMTNESGAGIHAGLNLVAGGVTGLVIGRGFEAIFEAQEMFSFGKKEEATHENPNEEAMIVPVSDPEVKAIINEYEQEM</sequence>
<dbReference type="EMBL" id="MK838116">
    <property type="protein sequence ID" value="QDH47094.1"/>
    <property type="molecule type" value="Genomic_DNA"/>
</dbReference>
<protein>
    <submittedName>
        <fullName evidence="1">Putative glutamate synthase</fullName>
    </submittedName>
</protein>
<keyword evidence="2" id="KW-1185">Reference proteome</keyword>
<evidence type="ECO:0000313" key="2">
    <source>
        <dbReference type="Proteomes" id="UP000318420"/>
    </source>
</evidence>
<proteinExistence type="predicted"/>
<dbReference type="Proteomes" id="UP000318420">
    <property type="component" value="Segment"/>
</dbReference>
<reference evidence="1 2" key="1">
    <citation type="submission" date="2019-04" db="EMBL/GenBank/DDBJ databases">
        <title>Novel bacteriophages capable of disrupting biofilms from clinical strains of Aeromonas hydrophila with intrinsic antibiotic resistance.</title>
        <authorList>
            <person name="Kabwe M."/>
            <person name="Brown T.L."/>
            <person name="Speirs L."/>
            <person name="Ku H."/>
            <person name="Leach M."/>
            <person name="Chan H.T."/>
            <person name="Petrovski S."/>
            <person name="Lock P."/>
            <person name="Tucci J."/>
        </authorList>
    </citation>
    <scope>NUCLEOTIDE SEQUENCE [LARGE SCALE GENOMIC DNA]</scope>
</reference>
<organism evidence="1 2">
    <name type="scientific">Aeromonas phage LAh10</name>
    <dbReference type="NCBI Taxonomy" id="2591025"/>
    <lineage>
        <taxon>Viruses</taxon>
        <taxon>Duplodnaviria</taxon>
        <taxon>Heunggongvirae</taxon>
        <taxon>Uroviricota</taxon>
        <taxon>Caudoviricetes</taxon>
        <taxon>Chimalliviridae</taxon>
        <taxon>Ludhianavirus</taxon>
        <taxon>Ludhianavirus LAh10</taxon>
    </lineage>
</organism>